<dbReference type="PANTHER" id="PTHR32071:SF57">
    <property type="entry name" value="C4-DICARBOXYLATE TRANSPORT TRANSCRIPTIONAL REGULATORY PROTEIN DCTD"/>
    <property type="match status" value="1"/>
</dbReference>
<evidence type="ECO:0000313" key="8">
    <source>
        <dbReference type="Proteomes" id="UP000186513"/>
    </source>
</evidence>
<protein>
    <submittedName>
        <fullName evidence="7">Regulatory protein, Fis family</fullName>
    </submittedName>
</protein>
<name>A0A1K2HLA0_9NEIS</name>
<keyword evidence="1" id="KW-0547">Nucleotide-binding</keyword>
<dbReference type="Gene3D" id="3.40.50.300">
    <property type="entry name" value="P-loop containing nucleotide triphosphate hydrolases"/>
    <property type="match status" value="1"/>
</dbReference>
<evidence type="ECO:0000256" key="5">
    <source>
        <dbReference type="ARBA" id="ARBA00023163"/>
    </source>
</evidence>
<evidence type="ECO:0000256" key="4">
    <source>
        <dbReference type="ARBA" id="ARBA00023125"/>
    </source>
</evidence>
<dbReference type="InterPro" id="IPR058031">
    <property type="entry name" value="AAA_lid_NorR"/>
</dbReference>
<keyword evidence="8" id="KW-1185">Reference proteome</keyword>
<dbReference type="FunFam" id="3.40.50.300:FF:000006">
    <property type="entry name" value="DNA-binding transcriptional regulator NtrC"/>
    <property type="match status" value="1"/>
</dbReference>
<dbReference type="InterPro" id="IPR027417">
    <property type="entry name" value="P-loop_NTPase"/>
</dbReference>
<dbReference type="Pfam" id="PF00158">
    <property type="entry name" value="Sigma54_activat"/>
    <property type="match status" value="1"/>
</dbReference>
<keyword evidence="4" id="KW-0238">DNA-binding</keyword>
<dbReference type="SUPFAM" id="SSF52540">
    <property type="entry name" value="P-loop containing nucleoside triphosphate hydrolases"/>
    <property type="match status" value="1"/>
</dbReference>
<sequence>MAAHYNASFTLMAATQADLTLAGRVARSLRKQSCAVELREQALGRDSLGCDALISHTSAERLGRLFDELGLQTAGQGRGMVLIHPEPEAAHYALALRRGLGDVIAWPGELDSWCRQHSQRHGSEAAGNSALLGQSIAMRQLRQRVQRIAAYDSTVLLSGETGTGKECVANAIHAASPRRGQPMISINCAALPDLLVESELFGYERGAFTGAHSSQAGKFAAAEGGTLFLDEIGDMPLCAQAKILRVIENQEYFRLGSTRAQHSNVRLIAATHQPLDELCRQGRFRLDLYYRLNVAPIELPSLRERAEDIGLLAEQFLRESCQRIGRPLKLGAEASQALLDYHWPGNVRELRNAIELAAINCERQQIGLSDLPPQLMRWASSRPQAQDELSQLSSLLIDTQWNKSEVARTLNWSRMKLYRKLKFYGLDTPKR</sequence>
<keyword evidence="3" id="KW-0805">Transcription regulation</keyword>
<organism evidence="7 8">
    <name type="scientific">Chitinimonas taiwanensis DSM 18899</name>
    <dbReference type="NCBI Taxonomy" id="1121279"/>
    <lineage>
        <taxon>Bacteria</taxon>
        <taxon>Pseudomonadati</taxon>
        <taxon>Pseudomonadota</taxon>
        <taxon>Betaproteobacteria</taxon>
        <taxon>Neisseriales</taxon>
        <taxon>Chitinibacteraceae</taxon>
        <taxon>Chitinimonas</taxon>
    </lineage>
</organism>
<dbReference type="GO" id="GO:0005524">
    <property type="term" value="F:ATP binding"/>
    <property type="evidence" value="ECO:0007669"/>
    <property type="project" value="UniProtKB-KW"/>
</dbReference>
<proteinExistence type="predicted"/>
<evidence type="ECO:0000256" key="3">
    <source>
        <dbReference type="ARBA" id="ARBA00023015"/>
    </source>
</evidence>
<dbReference type="GO" id="GO:0043565">
    <property type="term" value="F:sequence-specific DNA binding"/>
    <property type="evidence" value="ECO:0007669"/>
    <property type="project" value="InterPro"/>
</dbReference>
<evidence type="ECO:0000313" key="7">
    <source>
        <dbReference type="EMBL" id="SFZ77600.1"/>
    </source>
</evidence>
<dbReference type="EMBL" id="FPKR01000009">
    <property type="protein sequence ID" value="SFZ77600.1"/>
    <property type="molecule type" value="Genomic_DNA"/>
</dbReference>
<dbReference type="Pfam" id="PF02954">
    <property type="entry name" value="HTH_8"/>
    <property type="match status" value="1"/>
</dbReference>
<dbReference type="InterPro" id="IPR002078">
    <property type="entry name" value="Sigma_54_int"/>
</dbReference>
<dbReference type="AlphaFoldDB" id="A0A1K2HLA0"/>
<dbReference type="InterPro" id="IPR025662">
    <property type="entry name" value="Sigma_54_int_dom_ATP-bd_1"/>
</dbReference>
<keyword evidence="2" id="KW-0067">ATP-binding</keyword>
<dbReference type="InterPro" id="IPR002197">
    <property type="entry name" value="HTH_Fis"/>
</dbReference>
<dbReference type="PROSITE" id="PS00675">
    <property type="entry name" value="SIGMA54_INTERACT_1"/>
    <property type="match status" value="1"/>
</dbReference>
<evidence type="ECO:0000256" key="2">
    <source>
        <dbReference type="ARBA" id="ARBA00022840"/>
    </source>
</evidence>
<dbReference type="SMART" id="SM00382">
    <property type="entry name" value="AAA"/>
    <property type="match status" value="1"/>
</dbReference>
<dbReference type="InterPro" id="IPR009057">
    <property type="entry name" value="Homeodomain-like_sf"/>
</dbReference>
<dbReference type="CDD" id="cd00009">
    <property type="entry name" value="AAA"/>
    <property type="match status" value="1"/>
</dbReference>
<dbReference type="Proteomes" id="UP000186513">
    <property type="component" value="Unassembled WGS sequence"/>
</dbReference>
<dbReference type="Gene3D" id="1.10.8.60">
    <property type="match status" value="1"/>
</dbReference>
<dbReference type="PROSITE" id="PS50045">
    <property type="entry name" value="SIGMA54_INTERACT_4"/>
    <property type="match status" value="1"/>
</dbReference>
<dbReference type="GO" id="GO:0006355">
    <property type="term" value="P:regulation of DNA-templated transcription"/>
    <property type="evidence" value="ECO:0007669"/>
    <property type="project" value="InterPro"/>
</dbReference>
<evidence type="ECO:0000256" key="1">
    <source>
        <dbReference type="ARBA" id="ARBA00022741"/>
    </source>
</evidence>
<dbReference type="PROSITE" id="PS00676">
    <property type="entry name" value="SIGMA54_INTERACT_2"/>
    <property type="match status" value="1"/>
</dbReference>
<reference evidence="7 8" key="1">
    <citation type="submission" date="2016-11" db="EMBL/GenBank/DDBJ databases">
        <authorList>
            <person name="Jaros S."/>
            <person name="Januszkiewicz K."/>
            <person name="Wedrychowicz H."/>
        </authorList>
    </citation>
    <scope>NUCLEOTIDE SEQUENCE [LARGE SCALE GENOMIC DNA]</scope>
    <source>
        <strain evidence="7 8">DSM 18899</strain>
    </source>
</reference>
<dbReference type="Pfam" id="PF25601">
    <property type="entry name" value="AAA_lid_14"/>
    <property type="match status" value="1"/>
</dbReference>
<feature type="domain" description="Sigma-54 factor interaction" evidence="6">
    <location>
        <begin position="131"/>
        <end position="359"/>
    </location>
</feature>
<evidence type="ECO:0000259" key="6">
    <source>
        <dbReference type="PROSITE" id="PS50045"/>
    </source>
</evidence>
<gene>
    <name evidence="7" type="ORF">SAMN02745887_02514</name>
</gene>
<dbReference type="InterPro" id="IPR025943">
    <property type="entry name" value="Sigma_54_int_dom_ATP-bd_2"/>
</dbReference>
<dbReference type="PANTHER" id="PTHR32071">
    <property type="entry name" value="TRANSCRIPTIONAL REGULATORY PROTEIN"/>
    <property type="match status" value="1"/>
</dbReference>
<accession>A0A1K2HLA0</accession>
<dbReference type="PROSITE" id="PS00688">
    <property type="entry name" value="SIGMA54_INTERACT_3"/>
    <property type="match status" value="1"/>
</dbReference>
<keyword evidence="5" id="KW-0804">Transcription</keyword>
<dbReference type="SUPFAM" id="SSF46689">
    <property type="entry name" value="Homeodomain-like"/>
    <property type="match status" value="1"/>
</dbReference>
<dbReference type="InterPro" id="IPR003593">
    <property type="entry name" value="AAA+_ATPase"/>
</dbReference>
<dbReference type="Gene3D" id="1.10.10.60">
    <property type="entry name" value="Homeodomain-like"/>
    <property type="match status" value="1"/>
</dbReference>
<dbReference type="STRING" id="1121279.SAMN02745887_02514"/>
<dbReference type="InterPro" id="IPR025944">
    <property type="entry name" value="Sigma_54_int_dom_CS"/>
</dbReference>